<dbReference type="Gene3D" id="3.90.180.10">
    <property type="entry name" value="Medium-chain alcohol dehydrogenases, catalytic domain"/>
    <property type="match status" value="1"/>
</dbReference>
<dbReference type="EMBL" id="CP053587">
    <property type="protein sequence ID" value="WNZ27200.1"/>
    <property type="molecule type" value="Genomic_DNA"/>
</dbReference>
<protein>
    <submittedName>
        <fullName evidence="1">Zinc-binding dehydrogenase</fullName>
    </submittedName>
</protein>
<proteinExistence type="predicted"/>
<dbReference type="Pfam" id="PF13602">
    <property type="entry name" value="ADH_zinc_N_2"/>
    <property type="match status" value="1"/>
</dbReference>
<dbReference type="AlphaFoldDB" id="A0AA96WM44"/>
<organism evidence="1">
    <name type="scientific">Leptolyngbya sp. NK1-12</name>
    <dbReference type="NCBI Taxonomy" id="2547451"/>
    <lineage>
        <taxon>Bacteria</taxon>
        <taxon>Bacillati</taxon>
        <taxon>Cyanobacteriota</taxon>
        <taxon>Cyanophyceae</taxon>
        <taxon>Leptolyngbyales</taxon>
        <taxon>Leptolyngbyaceae</taxon>
        <taxon>Leptolyngbya group</taxon>
        <taxon>Leptolyngbya</taxon>
    </lineage>
</organism>
<sequence>MKYKHVVIAQPGGPDVLHFDWYREDVITLLDLLATGKIKPVIAACLPLVEATQAHKLLDHAAVNGKLVLICDSSTTSV</sequence>
<dbReference type="RefSeq" id="WP_316436834.1">
    <property type="nucleotide sequence ID" value="NZ_CP053587.1"/>
</dbReference>
<name>A0AA96WM44_9CYAN</name>
<evidence type="ECO:0000313" key="1">
    <source>
        <dbReference type="EMBL" id="WNZ27200.1"/>
    </source>
</evidence>
<accession>A0AA96WM44</accession>
<gene>
    <name evidence="1" type="ORF">HJG54_30300</name>
</gene>
<reference evidence="1" key="1">
    <citation type="submission" date="2020-05" db="EMBL/GenBank/DDBJ databases">
        <authorList>
            <person name="Zhu T."/>
            <person name="Keshari N."/>
            <person name="Lu X."/>
        </authorList>
    </citation>
    <scope>NUCLEOTIDE SEQUENCE</scope>
    <source>
        <strain evidence="1">NK1-12</strain>
    </source>
</reference>